<evidence type="ECO:0000256" key="5">
    <source>
        <dbReference type="SAM" id="Phobius"/>
    </source>
</evidence>
<feature type="transmembrane region" description="Helical" evidence="5">
    <location>
        <begin position="28"/>
        <end position="49"/>
    </location>
</feature>
<dbReference type="GO" id="GO:0009403">
    <property type="term" value="P:toxin biosynthetic process"/>
    <property type="evidence" value="ECO:0007669"/>
    <property type="project" value="InterPro"/>
</dbReference>
<feature type="transmembrane region" description="Helical" evidence="5">
    <location>
        <begin position="61"/>
        <end position="81"/>
    </location>
</feature>
<name>A0A6J7KTU9_9ZZZZ</name>
<evidence type="ECO:0000256" key="2">
    <source>
        <dbReference type="ARBA" id="ARBA00022692"/>
    </source>
</evidence>
<gene>
    <name evidence="6" type="ORF">UFOPK3772_01997</name>
</gene>
<dbReference type="InterPro" id="IPR009003">
    <property type="entry name" value="Peptidase_S1_PA"/>
</dbReference>
<dbReference type="Pfam" id="PF02674">
    <property type="entry name" value="Colicin_V"/>
    <property type="match status" value="1"/>
</dbReference>
<dbReference type="GO" id="GO:0006508">
    <property type="term" value="P:proteolysis"/>
    <property type="evidence" value="ECO:0007669"/>
    <property type="project" value="InterPro"/>
</dbReference>
<dbReference type="SUPFAM" id="SSF50494">
    <property type="entry name" value="Trypsin-like serine proteases"/>
    <property type="match status" value="1"/>
</dbReference>
<reference evidence="6" key="1">
    <citation type="submission" date="2020-05" db="EMBL/GenBank/DDBJ databases">
        <authorList>
            <person name="Chiriac C."/>
            <person name="Salcher M."/>
            <person name="Ghai R."/>
            <person name="Kavagutti S V."/>
        </authorList>
    </citation>
    <scope>NUCLEOTIDE SEQUENCE</scope>
</reference>
<dbReference type="EMBL" id="CAFBNE010000066">
    <property type="protein sequence ID" value="CAB4957872.1"/>
    <property type="molecule type" value="Genomic_DNA"/>
</dbReference>
<dbReference type="AlphaFoldDB" id="A0A6J7KTU9"/>
<keyword evidence="3 5" id="KW-1133">Transmembrane helix</keyword>
<dbReference type="Gene3D" id="2.40.10.10">
    <property type="entry name" value="Trypsin-like serine proteases"/>
    <property type="match status" value="2"/>
</dbReference>
<dbReference type="InterPro" id="IPR001940">
    <property type="entry name" value="Peptidase_S1C"/>
</dbReference>
<evidence type="ECO:0000256" key="3">
    <source>
        <dbReference type="ARBA" id="ARBA00022989"/>
    </source>
</evidence>
<organism evidence="6">
    <name type="scientific">freshwater metagenome</name>
    <dbReference type="NCBI Taxonomy" id="449393"/>
    <lineage>
        <taxon>unclassified sequences</taxon>
        <taxon>metagenomes</taxon>
        <taxon>ecological metagenomes</taxon>
    </lineage>
</organism>
<accession>A0A6J7KTU9</accession>
<proteinExistence type="predicted"/>
<feature type="transmembrane region" description="Helical" evidence="5">
    <location>
        <begin position="101"/>
        <end position="124"/>
    </location>
</feature>
<dbReference type="InterPro" id="IPR003825">
    <property type="entry name" value="Colicin-V_CvpA"/>
</dbReference>
<dbReference type="PANTHER" id="PTHR43019">
    <property type="entry name" value="SERINE ENDOPROTEASE DEGS"/>
    <property type="match status" value="1"/>
</dbReference>
<dbReference type="PRINTS" id="PR00834">
    <property type="entry name" value="PROTEASES2C"/>
</dbReference>
<protein>
    <submittedName>
        <fullName evidence="6">Unannotated protein</fullName>
    </submittedName>
</protein>
<dbReference type="PANTHER" id="PTHR43019:SF23">
    <property type="entry name" value="PROTEASE DO-LIKE 5, CHLOROPLASTIC"/>
    <property type="match status" value="1"/>
</dbReference>
<comment type="subcellular location">
    <subcellularLocation>
        <location evidence="1">Membrane</location>
        <topology evidence="1">Multi-pass membrane protein</topology>
    </subcellularLocation>
</comment>
<dbReference type="GO" id="GO:0004252">
    <property type="term" value="F:serine-type endopeptidase activity"/>
    <property type="evidence" value="ECO:0007669"/>
    <property type="project" value="InterPro"/>
</dbReference>
<dbReference type="InterPro" id="IPR043504">
    <property type="entry name" value="Peptidase_S1_PA_chymotrypsin"/>
</dbReference>
<evidence type="ECO:0000313" key="6">
    <source>
        <dbReference type="EMBL" id="CAB4957872.1"/>
    </source>
</evidence>
<dbReference type="Pfam" id="PF13365">
    <property type="entry name" value="Trypsin_2"/>
    <property type="match status" value="1"/>
</dbReference>
<evidence type="ECO:0000256" key="1">
    <source>
        <dbReference type="ARBA" id="ARBA00004141"/>
    </source>
</evidence>
<dbReference type="GO" id="GO:0016020">
    <property type="term" value="C:membrane"/>
    <property type="evidence" value="ECO:0007669"/>
    <property type="project" value="UniProtKB-SubCell"/>
</dbReference>
<keyword evidence="2 5" id="KW-0812">Transmembrane</keyword>
<keyword evidence="4 5" id="KW-0472">Membrane</keyword>
<dbReference type="InterPro" id="IPR047680">
    <property type="entry name" value="MarP-like"/>
</dbReference>
<evidence type="ECO:0000256" key="4">
    <source>
        <dbReference type="ARBA" id="ARBA00023136"/>
    </source>
</evidence>
<dbReference type="NCBIfam" id="NF033740">
    <property type="entry name" value="MarP_fam_protase"/>
    <property type="match status" value="1"/>
</dbReference>
<sequence length="398" mass="40296">MNLVDWILIGALIVFAWAGWRQGFVAGALSFAGFLGGALAGAFLLPGIIEARVEPGLGRSLLLAGGILVCAAGGQVLLSFLGRSLRTGMTWTPARFVDSAAGAGLNILALAIVTWIIATAVAFLPQSSVTSQIRQSGVLVGLDSLIPDAVRNGFGEVRDAVGATAVPRIFSGLGEVTGPDVQPPDPRSAEAGAIAGARDSIVRVTGSAGACRSSFSGSGFVYSEHYVLTNAHVVAGVRAPTVQVRSGEPMFTATVVAFDPKLDAAVLYAPDLDARALGFADAPPASGDEAVVGGFPGGGRYVSSAVRIRATVTARGDDIYGDAGVAREVYSFRGEVSPGNSGGPLLAMSGSVLGMVFGAGLQDDPTGYAITGEQLASSAQAGLGRTAPVDTGSCEIRE</sequence>